<feature type="region of interest" description="Disordered" evidence="1">
    <location>
        <begin position="1"/>
        <end position="24"/>
    </location>
</feature>
<dbReference type="Gene3D" id="3.40.140.10">
    <property type="entry name" value="Cytidine Deaminase, domain 2"/>
    <property type="match status" value="1"/>
</dbReference>
<dbReference type="PROSITE" id="PS50249">
    <property type="entry name" value="MPN"/>
    <property type="match status" value="1"/>
</dbReference>
<sequence length="294" mass="31440">MSLDPSSSALHLNLPPSSSSQARPPTLIVVHPSVIASILIHHQRRPATSTVQRVIGTLLGIRNETGLEVEVRSSFAVPHSEGEEAVTIDMPFQQSMAGLISRAGPKEVIVGWYATDAVINANSALMQAYFTAQSSPYAAIHLTVDMNLTPEGNGLGVRGWFAQQIGDKSENCVFMPVPVQVKQGEAERAALNLLSSPNPQPSLPPLPALSSSLSELSNLIDACLTYVQSVIKGDVVADPEVGRYLLEGVGRWSNASEEEGVKKGLQDTLTVEYVANLVRSQMELSARLALLPQA</sequence>
<organism evidence="3 4">
    <name type="scientific">Tremella mesenterica</name>
    <name type="common">Jelly fungus</name>
    <dbReference type="NCBI Taxonomy" id="5217"/>
    <lineage>
        <taxon>Eukaryota</taxon>
        <taxon>Fungi</taxon>
        <taxon>Dikarya</taxon>
        <taxon>Basidiomycota</taxon>
        <taxon>Agaricomycotina</taxon>
        <taxon>Tremellomycetes</taxon>
        <taxon>Tremellales</taxon>
        <taxon>Tremellaceae</taxon>
        <taxon>Tremella</taxon>
    </lineage>
</organism>
<evidence type="ECO:0000313" key="4">
    <source>
        <dbReference type="Proteomes" id="UP000289152"/>
    </source>
</evidence>
<dbReference type="InterPro" id="IPR000555">
    <property type="entry name" value="JAMM/MPN+_dom"/>
</dbReference>
<dbReference type="InterPro" id="IPR024969">
    <property type="entry name" value="EIF3F/CSN6-like_C"/>
</dbReference>
<dbReference type="FunCoup" id="A0A4Q1BP67">
    <property type="interactions" value="705"/>
</dbReference>
<dbReference type="AlphaFoldDB" id="A0A4Q1BP67"/>
<dbReference type="InterPro" id="IPR037518">
    <property type="entry name" value="MPN"/>
</dbReference>
<dbReference type="EMBL" id="SDIL01000029">
    <property type="protein sequence ID" value="RXK39590.1"/>
    <property type="molecule type" value="Genomic_DNA"/>
</dbReference>
<evidence type="ECO:0000259" key="2">
    <source>
        <dbReference type="PROSITE" id="PS50249"/>
    </source>
</evidence>
<dbReference type="GO" id="GO:0008237">
    <property type="term" value="F:metallopeptidase activity"/>
    <property type="evidence" value="ECO:0007669"/>
    <property type="project" value="InterPro"/>
</dbReference>
<dbReference type="STRING" id="5217.A0A4Q1BP67"/>
<comment type="caution">
    <text evidence="3">The sequence shown here is derived from an EMBL/GenBank/DDBJ whole genome shotgun (WGS) entry which is preliminary data.</text>
</comment>
<gene>
    <name evidence="3" type="ORF">M231_03092</name>
</gene>
<dbReference type="VEuPathDB" id="FungiDB:TREMEDRAFT_74088"/>
<dbReference type="PANTHER" id="PTHR10540:SF6">
    <property type="entry name" value="EUKARYOTIC TRANSLATION INITIATION FACTOR 3 SUBUNIT F"/>
    <property type="match status" value="1"/>
</dbReference>
<protein>
    <recommendedName>
        <fullName evidence="2">MPN domain-containing protein</fullName>
    </recommendedName>
</protein>
<dbReference type="PANTHER" id="PTHR10540">
    <property type="entry name" value="EUKARYOTIC TRANSLATION INITIATION FACTOR 3 SUBUNIT F-RELATED"/>
    <property type="match status" value="1"/>
</dbReference>
<name>A0A4Q1BP67_TREME</name>
<dbReference type="SMART" id="SM00232">
    <property type="entry name" value="JAB_MPN"/>
    <property type="match status" value="1"/>
</dbReference>
<proteinExistence type="predicted"/>
<feature type="domain" description="MPN" evidence="2">
    <location>
        <begin position="28"/>
        <end position="166"/>
    </location>
</feature>
<evidence type="ECO:0000256" key="1">
    <source>
        <dbReference type="SAM" id="MobiDB-lite"/>
    </source>
</evidence>
<evidence type="ECO:0000313" key="3">
    <source>
        <dbReference type="EMBL" id="RXK39590.1"/>
    </source>
</evidence>
<dbReference type="Proteomes" id="UP000289152">
    <property type="component" value="Unassembled WGS sequence"/>
</dbReference>
<dbReference type="GO" id="GO:0031369">
    <property type="term" value="F:translation initiation factor binding"/>
    <property type="evidence" value="ECO:0007669"/>
    <property type="project" value="TreeGrafter"/>
</dbReference>
<reference evidence="3 4" key="1">
    <citation type="submission" date="2016-06" db="EMBL/GenBank/DDBJ databases">
        <title>Evolution of pathogenesis and genome organization in the Tremellales.</title>
        <authorList>
            <person name="Cuomo C."/>
            <person name="Litvintseva A."/>
            <person name="Heitman J."/>
            <person name="Chen Y."/>
            <person name="Sun S."/>
            <person name="Springer D."/>
            <person name="Dromer F."/>
            <person name="Young S."/>
            <person name="Zeng Q."/>
            <person name="Chapman S."/>
            <person name="Gujja S."/>
            <person name="Saif S."/>
            <person name="Birren B."/>
        </authorList>
    </citation>
    <scope>NUCLEOTIDE SEQUENCE [LARGE SCALE GENOMIC DNA]</scope>
    <source>
        <strain evidence="3 4">ATCC 28783</strain>
    </source>
</reference>
<dbReference type="GO" id="GO:0003743">
    <property type="term" value="F:translation initiation factor activity"/>
    <property type="evidence" value="ECO:0007669"/>
    <property type="project" value="TreeGrafter"/>
</dbReference>
<dbReference type="Pfam" id="PF01398">
    <property type="entry name" value="JAB"/>
    <property type="match status" value="1"/>
</dbReference>
<dbReference type="OrthoDB" id="25498at2759"/>
<dbReference type="GO" id="GO:0071541">
    <property type="term" value="C:eukaryotic translation initiation factor 3 complex, eIF3m"/>
    <property type="evidence" value="ECO:0007669"/>
    <property type="project" value="TreeGrafter"/>
</dbReference>
<accession>A0A4Q1BP67</accession>
<feature type="compositionally biased region" description="Polar residues" evidence="1">
    <location>
        <begin position="1"/>
        <end position="23"/>
    </location>
</feature>
<keyword evidence="4" id="KW-1185">Reference proteome</keyword>
<dbReference type="InParanoid" id="A0A4Q1BP67"/>
<dbReference type="Pfam" id="PF13012">
    <property type="entry name" value="MitMem_reg"/>
    <property type="match status" value="1"/>
</dbReference>